<keyword evidence="10" id="KW-1185">Reference proteome</keyword>
<feature type="transmembrane region" description="Helical" evidence="7">
    <location>
        <begin position="46"/>
        <end position="67"/>
    </location>
</feature>
<dbReference type="AlphaFoldDB" id="A0A6G5QE66"/>
<comment type="subcellular location">
    <subcellularLocation>
        <location evidence="1">Cell membrane</location>
        <topology evidence="1">Multi-pass membrane protein</topology>
    </subcellularLocation>
</comment>
<dbReference type="InterPro" id="IPR040423">
    <property type="entry name" value="PEA_transferase"/>
</dbReference>
<sequence>MRKFLITILKPPILNIFLLTLFTVYLSSVYKIYFFEGADRIAIMHMFRSFSTIFLLNFIIFHILYLLSFRFFDFVLKIYAVLVFVFVFVDIFLLINLKTTINIELLDAIFHTNFKETTEFFAEFFDIKFIFFILLCAFLSIFFVTRKWGGVWLEFSKRSVIIISVIYAVFTASFVISSIKHIKNNKIHRITNKVSEHVVIEFGLVLNEYFKDDNLVANLRKIEQGYDKAKAQNFGIQANNKIKNVVLIIGESLHRDFMQIYGFNLNTTPNLKTLFDEQKMIIFTDTVAPATTTNPSLQRVLNFSNYESKQNWFDSLNIVDMFDLVGYETAWISNQGGGVFSSVAKSVSLRAKEQFFTNEYSQAINFEGQAYDGELLPEILKFKNSNEKLKFYAIHLMGSHFKYEQRYPKDFTKFTIKDVPSNLKDEQKQAVVHYLNSVFYNDFVVDEIYKIFKDDEAIIIYLSDHGETMFRQKDVRAHGVLNRFVLEIPLIFIATDKFKANHADIWQKLNEAKNLAFMSDDLIHTIADIIGVKPLEYDAKRSLISGEFNASRARVINGINYESLKNEKPFW</sequence>
<dbReference type="GO" id="GO:0005886">
    <property type="term" value="C:plasma membrane"/>
    <property type="evidence" value="ECO:0007669"/>
    <property type="project" value="UniProtKB-SubCell"/>
</dbReference>
<evidence type="ECO:0000256" key="7">
    <source>
        <dbReference type="SAM" id="Phobius"/>
    </source>
</evidence>
<keyword evidence="3 9" id="KW-0808">Transferase</keyword>
<name>A0A6G5QE66_9BACT</name>
<evidence type="ECO:0000256" key="4">
    <source>
        <dbReference type="ARBA" id="ARBA00022692"/>
    </source>
</evidence>
<feature type="transmembrane region" description="Helical" evidence="7">
    <location>
        <begin position="12"/>
        <end position="34"/>
    </location>
</feature>
<dbReference type="SUPFAM" id="SSF53649">
    <property type="entry name" value="Alkaline phosphatase-like"/>
    <property type="match status" value="1"/>
</dbReference>
<gene>
    <name evidence="9" type="primary">opgE</name>
    <name evidence="9" type="ORF">CMUC_0122</name>
</gene>
<dbReference type="Pfam" id="PF00884">
    <property type="entry name" value="Sulfatase"/>
    <property type="match status" value="1"/>
</dbReference>
<dbReference type="InterPro" id="IPR000917">
    <property type="entry name" value="Sulfatase_N"/>
</dbReference>
<keyword evidence="5 7" id="KW-1133">Transmembrane helix</keyword>
<evidence type="ECO:0000256" key="2">
    <source>
        <dbReference type="ARBA" id="ARBA00022475"/>
    </source>
</evidence>
<feature type="domain" description="Sulfatase N-terminal" evidence="8">
    <location>
        <begin position="243"/>
        <end position="532"/>
    </location>
</feature>
<feature type="transmembrane region" description="Helical" evidence="7">
    <location>
        <begin position="160"/>
        <end position="179"/>
    </location>
</feature>
<dbReference type="Gene3D" id="3.40.720.10">
    <property type="entry name" value="Alkaline Phosphatase, subunit A"/>
    <property type="match status" value="1"/>
</dbReference>
<feature type="transmembrane region" description="Helical" evidence="7">
    <location>
        <begin position="129"/>
        <end position="148"/>
    </location>
</feature>
<dbReference type="Proteomes" id="UP000503264">
    <property type="component" value="Chromosome"/>
</dbReference>
<proteinExistence type="predicted"/>
<protein>
    <submittedName>
        <fullName evidence="9">Phosphoethanolamine transferase</fullName>
    </submittedName>
</protein>
<feature type="transmembrane region" description="Helical" evidence="7">
    <location>
        <begin position="74"/>
        <end position="95"/>
    </location>
</feature>
<dbReference type="InterPro" id="IPR058130">
    <property type="entry name" value="PEA_transf_C"/>
</dbReference>
<keyword evidence="2" id="KW-1003">Cell membrane</keyword>
<reference evidence="9 10" key="1">
    <citation type="submission" date="2016-07" db="EMBL/GenBank/DDBJ databases">
        <title>Comparative genomics of the Campylobacter concisus group.</title>
        <authorList>
            <person name="Miller W.G."/>
            <person name="Yee E."/>
            <person name="Chapman M.H."/>
            <person name="Huynh S."/>
            <person name="Bono J.L."/>
            <person name="On S.L.W."/>
            <person name="StLeger J."/>
            <person name="Foster G."/>
            <person name="Parker C.T."/>
        </authorList>
    </citation>
    <scope>NUCLEOTIDE SEQUENCE [LARGE SCALE GENOMIC DNA]</scope>
    <source>
        <strain evidence="9 10">CCUG 21559</strain>
    </source>
</reference>
<dbReference type="RefSeq" id="WP_171993251.1">
    <property type="nucleotide sequence ID" value="NZ_CP012542.1"/>
</dbReference>
<evidence type="ECO:0000259" key="8">
    <source>
        <dbReference type="Pfam" id="PF00884"/>
    </source>
</evidence>
<dbReference type="CDD" id="cd16017">
    <property type="entry name" value="LptA"/>
    <property type="match status" value="1"/>
</dbReference>
<organism evidence="9 10">
    <name type="scientific">Campylobacter mucosalis CCUG 21559</name>
    <dbReference type="NCBI Taxonomy" id="1032067"/>
    <lineage>
        <taxon>Bacteria</taxon>
        <taxon>Pseudomonadati</taxon>
        <taxon>Campylobacterota</taxon>
        <taxon>Epsilonproteobacteria</taxon>
        <taxon>Campylobacterales</taxon>
        <taxon>Campylobacteraceae</taxon>
        <taxon>Campylobacter</taxon>
    </lineage>
</organism>
<evidence type="ECO:0000313" key="10">
    <source>
        <dbReference type="Proteomes" id="UP000503264"/>
    </source>
</evidence>
<evidence type="ECO:0000313" key="9">
    <source>
        <dbReference type="EMBL" id="QCD43942.1"/>
    </source>
</evidence>
<dbReference type="InterPro" id="IPR017850">
    <property type="entry name" value="Alkaline_phosphatase_core_sf"/>
</dbReference>
<dbReference type="PANTHER" id="PTHR30443:SF2">
    <property type="entry name" value="PHOSPHOETHANOLAMINE TRANSFERASE EPTC"/>
    <property type="match status" value="1"/>
</dbReference>
<keyword evidence="4 7" id="KW-0812">Transmembrane</keyword>
<accession>A0A6G5QE66</accession>
<evidence type="ECO:0000256" key="3">
    <source>
        <dbReference type="ARBA" id="ARBA00022679"/>
    </source>
</evidence>
<evidence type="ECO:0000256" key="5">
    <source>
        <dbReference type="ARBA" id="ARBA00022989"/>
    </source>
</evidence>
<evidence type="ECO:0000256" key="6">
    <source>
        <dbReference type="ARBA" id="ARBA00023136"/>
    </source>
</evidence>
<dbReference type="PANTHER" id="PTHR30443">
    <property type="entry name" value="INNER MEMBRANE PROTEIN"/>
    <property type="match status" value="1"/>
</dbReference>
<dbReference type="GO" id="GO:0009244">
    <property type="term" value="P:lipopolysaccharide core region biosynthetic process"/>
    <property type="evidence" value="ECO:0007669"/>
    <property type="project" value="TreeGrafter"/>
</dbReference>
<dbReference type="GO" id="GO:0016776">
    <property type="term" value="F:phosphotransferase activity, phosphate group as acceptor"/>
    <property type="evidence" value="ECO:0007669"/>
    <property type="project" value="TreeGrafter"/>
</dbReference>
<evidence type="ECO:0000256" key="1">
    <source>
        <dbReference type="ARBA" id="ARBA00004651"/>
    </source>
</evidence>
<keyword evidence="6 7" id="KW-0472">Membrane</keyword>
<dbReference type="EMBL" id="CP012542">
    <property type="protein sequence ID" value="QCD43942.1"/>
    <property type="molecule type" value="Genomic_DNA"/>
</dbReference>